<reference evidence="1" key="1">
    <citation type="submission" date="2010-05" db="EMBL/GenBank/DDBJ databases">
        <title>The Genome Sequence of Magnaporthe poae strain ATCC 64411.</title>
        <authorList>
            <consortium name="The Broad Institute Genome Sequencing Platform"/>
            <consortium name="Broad Institute Genome Sequencing Center for Infectious Disease"/>
            <person name="Ma L.-J."/>
            <person name="Dead R."/>
            <person name="Young S."/>
            <person name="Zeng Q."/>
            <person name="Koehrsen M."/>
            <person name="Alvarado L."/>
            <person name="Berlin A."/>
            <person name="Chapman S.B."/>
            <person name="Chen Z."/>
            <person name="Freedman E."/>
            <person name="Gellesch M."/>
            <person name="Goldberg J."/>
            <person name="Griggs A."/>
            <person name="Gujja S."/>
            <person name="Heilman E.R."/>
            <person name="Heiman D."/>
            <person name="Hepburn T."/>
            <person name="Howarth C."/>
            <person name="Jen D."/>
            <person name="Larson L."/>
            <person name="Mehta T."/>
            <person name="Neiman D."/>
            <person name="Pearson M."/>
            <person name="Roberts A."/>
            <person name="Saif S."/>
            <person name="Shea T."/>
            <person name="Shenoy N."/>
            <person name="Sisk P."/>
            <person name="Stolte C."/>
            <person name="Sykes S."/>
            <person name="Walk T."/>
            <person name="White J."/>
            <person name="Yandava C."/>
            <person name="Haas B."/>
            <person name="Nusbaum C."/>
            <person name="Birren B."/>
        </authorList>
    </citation>
    <scope>NUCLEOTIDE SEQUENCE</scope>
    <source>
        <strain evidence="1">ATCC 64411</strain>
    </source>
</reference>
<keyword evidence="3" id="KW-1185">Reference proteome</keyword>
<evidence type="ECO:0000313" key="3">
    <source>
        <dbReference type="Proteomes" id="UP000011715"/>
    </source>
</evidence>
<accession>A0A0C4E7K9</accession>
<dbReference type="Proteomes" id="UP000011715">
    <property type="component" value="Unassembled WGS sequence"/>
</dbReference>
<sequence>MLRGEPGWRQSLVSLLMGDAGDGVPELGGVFFWSWGWRTRRSGLEKASHGDVETAVGEQGLGDWGGHIIAVGGPDRYIQPLQTTVAAIPRARAVLEAGGMDANYEPHRRGRDKNSGWFEICPEDHK</sequence>
<dbReference type="EMBL" id="GL876973">
    <property type="protein sequence ID" value="KLU89551.1"/>
    <property type="molecule type" value="Genomic_DNA"/>
</dbReference>
<dbReference type="EMBL" id="ADBL01002059">
    <property type="status" value="NOT_ANNOTATED_CDS"/>
    <property type="molecule type" value="Genomic_DNA"/>
</dbReference>
<protein>
    <submittedName>
        <fullName evidence="1 2">Uncharacterized protein</fullName>
    </submittedName>
</protein>
<reference evidence="2" key="5">
    <citation type="submission" date="2015-06" db="UniProtKB">
        <authorList>
            <consortium name="EnsemblFungi"/>
        </authorList>
    </citation>
    <scope>IDENTIFICATION</scope>
    <source>
        <strain evidence="2">ATCC 64411</strain>
    </source>
</reference>
<gene>
    <name evidence="1" type="ORF">MAPG_08522</name>
</gene>
<dbReference type="VEuPathDB" id="FungiDB:MAPG_08522"/>
<dbReference type="EnsemblFungi" id="MAPG_08522T0">
    <property type="protein sequence ID" value="MAPG_08522T0"/>
    <property type="gene ID" value="MAPG_08522"/>
</dbReference>
<proteinExistence type="predicted"/>
<reference evidence="1" key="3">
    <citation type="submission" date="2011-03" db="EMBL/GenBank/DDBJ databases">
        <title>Annotation of Magnaporthe poae ATCC 64411.</title>
        <authorList>
            <person name="Ma L.-J."/>
            <person name="Dead R."/>
            <person name="Young S.K."/>
            <person name="Zeng Q."/>
            <person name="Gargeya S."/>
            <person name="Fitzgerald M."/>
            <person name="Haas B."/>
            <person name="Abouelleil A."/>
            <person name="Alvarado L."/>
            <person name="Arachchi H.M."/>
            <person name="Berlin A."/>
            <person name="Brown A."/>
            <person name="Chapman S.B."/>
            <person name="Chen Z."/>
            <person name="Dunbar C."/>
            <person name="Freedman E."/>
            <person name="Gearin G."/>
            <person name="Gellesch M."/>
            <person name="Goldberg J."/>
            <person name="Griggs A."/>
            <person name="Gujja S."/>
            <person name="Heiman D."/>
            <person name="Howarth C."/>
            <person name="Larson L."/>
            <person name="Lui A."/>
            <person name="MacDonald P.J.P."/>
            <person name="Mehta T."/>
            <person name="Montmayeur A."/>
            <person name="Murphy C."/>
            <person name="Neiman D."/>
            <person name="Pearson M."/>
            <person name="Priest M."/>
            <person name="Roberts A."/>
            <person name="Saif S."/>
            <person name="Shea T."/>
            <person name="Shenoy N."/>
            <person name="Sisk P."/>
            <person name="Stolte C."/>
            <person name="Sykes S."/>
            <person name="Yandava C."/>
            <person name="Wortman J."/>
            <person name="Nusbaum C."/>
            <person name="Birren B."/>
        </authorList>
    </citation>
    <scope>NUCLEOTIDE SEQUENCE</scope>
    <source>
        <strain evidence="1">ATCC 64411</strain>
    </source>
</reference>
<name>A0A0C4E7K9_MAGP6</name>
<reference evidence="2" key="4">
    <citation type="journal article" date="2015" name="G3 (Bethesda)">
        <title>Genome sequences of three phytopathogenic species of the Magnaporthaceae family of fungi.</title>
        <authorList>
            <person name="Okagaki L.H."/>
            <person name="Nunes C.C."/>
            <person name="Sailsbery J."/>
            <person name="Clay B."/>
            <person name="Brown D."/>
            <person name="John T."/>
            <person name="Oh Y."/>
            <person name="Young N."/>
            <person name="Fitzgerald M."/>
            <person name="Haas B.J."/>
            <person name="Zeng Q."/>
            <person name="Young S."/>
            <person name="Adiconis X."/>
            <person name="Fan L."/>
            <person name="Levin J.Z."/>
            <person name="Mitchell T.K."/>
            <person name="Okubara P.A."/>
            <person name="Farman M.L."/>
            <person name="Kohn L.M."/>
            <person name="Birren B."/>
            <person name="Ma L.-J."/>
            <person name="Dean R.A."/>
        </authorList>
    </citation>
    <scope>NUCLEOTIDE SEQUENCE</scope>
    <source>
        <strain evidence="2">ATCC 64411 / 73-15</strain>
    </source>
</reference>
<reference evidence="3" key="2">
    <citation type="submission" date="2010-05" db="EMBL/GenBank/DDBJ databases">
        <title>The genome sequence of Magnaporthe poae strain ATCC 64411.</title>
        <authorList>
            <person name="Ma L.-J."/>
            <person name="Dead R."/>
            <person name="Young S."/>
            <person name="Zeng Q."/>
            <person name="Koehrsen M."/>
            <person name="Alvarado L."/>
            <person name="Berlin A."/>
            <person name="Chapman S.B."/>
            <person name="Chen Z."/>
            <person name="Freedman E."/>
            <person name="Gellesch M."/>
            <person name="Goldberg J."/>
            <person name="Griggs A."/>
            <person name="Gujja S."/>
            <person name="Heilman E.R."/>
            <person name="Heiman D."/>
            <person name="Hepburn T."/>
            <person name="Howarth C."/>
            <person name="Jen D."/>
            <person name="Larson L."/>
            <person name="Mehta T."/>
            <person name="Neiman D."/>
            <person name="Pearson M."/>
            <person name="Roberts A."/>
            <person name="Saif S."/>
            <person name="Shea T."/>
            <person name="Shenoy N."/>
            <person name="Sisk P."/>
            <person name="Stolte C."/>
            <person name="Sykes S."/>
            <person name="Walk T."/>
            <person name="White J."/>
            <person name="Yandava C."/>
            <person name="Haas B."/>
            <person name="Nusbaum C."/>
            <person name="Birren B."/>
        </authorList>
    </citation>
    <scope>NUCLEOTIDE SEQUENCE [LARGE SCALE GENOMIC DNA]</scope>
    <source>
        <strain evidence="3">ATCC 64411 / 73-15</strain>
    </source>
</reference>
<organism evidence="2 3">
    <name type="scientific">Magnaporthiopsis poae (strain ATCC 64411 / 73-15)</name>
    <name type="common">Kentucky bluegrass fungus</name>
    <name type="synonym">Magnaporthe poae</name>
    <dbReference type="NCBI Taxonomy" id="644358"/>
    <lineage>
        <taxon>Eukaryota</taxon>
        <taxon>Fungi</taxon>
        <taxon>Dikarya</taxon>
        <taxon>Ascomycota</taxon>
        <taxon>Pezizomycotina</taxon>
        <taxon>Sordariomycetes</taxon>
        <taxon>Sordariomycetidae</taxon>
        <taxon>Magnaporthales</taxon>
        <taxon>Magnaporthaceae</taxon>
        <taxon>Magnaporthiopsis</taxon>
    </lineage>
</organism>
<evidence type="ECO:0000313" key="2">
    <source>
        <dbReference type="EnsemblFungi" id="MAPG_08522T0"/>
    </source>
</evidence>
<dbReference type="AlphaFoldDB" id="A0A0C4E7K9"/>
<evidence type="ECO:0000313" key="1">
    <source>
        <dbReference type="EMBL" id="KLU89551.1"/>
    </source>
</evidence>